<keyword evidence="1" id="KW-0175">Coiled coil</keyword>
<dbReference type="Proteomes" id="UP000504634">
    <property type="component" value="Unplaced"/>
</dbReference>
<reference evidence="4" key="1">
    <citation type="submission" date="2025-08" db="UniProtKB">
        <authorList>
            <consortium name="RefSeq"/>
        </authorList>
    </citation>
    <scope>IDENTIFICATION</scope>
    <source>
        <strain evidence="4">11010-0011.00</strain>
        <tissue evidence="4">Whole body</tissue>
    </source>
</reference>
<dbReference type="OrthoDB" id="6368736at2759"/>
<feature type="region of interest" description="Disordered" evidence="2">
    <location>
        <begin position="775"/>
        <end position="835"/>
    </location>
</feature>
<feature type="region of interest" description="Disordered" evidence="2">
    <location>
        <begin position="492"/>
        <end position="512"/>
    </location>
</feature>
<feature type="compositionally biased region" description="Basic and acidic residues" evidence="2">
    <location>
        <begin position="775"/>
        <end position="784"/>
    </location>
</feature>
<dbReference type="GeneID" id="115619948"/>
<evidence type="ECO:0000256" key="1">
    <source>
        <dbReference type="SAM" id="Coils"/>
    </source>
</evidence>
<feature type="coiled-coil region" evidence="1">
    <location>
        <begin position="63"/>
        <end position="118"/>
    </location>
</feature>
<name>A0A6J2T1Q5_DROLE</name>
<feature type="region of interest" description="Disordered" evidence="2">
    <location>
        <begin position="1"/>
        <end position="22"/>
    </location>
</feature>
<feature type="compositionally biased region" description="Basic residues" evidence="2">
    <location>
        <begin position="494"/>
        <end position="503"/>
    </location>
</feature>
<sequence>MDYLDMLLKSPPPNESSATTDVMSSEHQFPAFSSRNDKVQTKRKRLAERIVNTDELVRQVKQLKETNKKLSDFQRTAEKVSDLYQQEKQQRQELECRQKQLTERCNLLDEDLDAHKSQKEYLKDKLKEMELPATAKDVAITYIQLAHRMMDKELGGGGLLRRETIMLRKLKDYCKKENIEIPTTQSPDNRRKAVKTSTSIKQGEHLQNPTTTDTQKPTTLKLEDKFNMSPTPQPKPMTCEFAVQCGGSVVMKDQATQHRNTTATRGTTTATFFTKHNVGTCFPELTPPPTAEEILKEILSWDVTPISPINDIFPKELEPPLVSKINVGTCTTLCNVHREIDFLSAIPSQIKHSNSRPPSRGVKDEIAMPSGSFDYINIAREFLNSLPQNQLPTSPPSAFEEMCLCFFGQLLFRILQKRSDPTPVTSQPMSQADFLNWLNHGVIFNEATGSFTPKNNKGYEANAESRKDVGTDPIVDESISIGVDLTPIYLPPKPKSKIRKRKTKPDSNSSSETAINFVSSLNAFHQPSCDNLEADLKPEERYLLDLTSKIAEQTLVNNSDTKEQCTQNILQFSEEQKLTHKKRKMKLTLFGNDSDSQDSGDEEMMTDLEKTQTVQMANIGNSPELPFCKNSSDTGELNCCPFDTLDAQTVKGGHNSKISFGCDSLVETETTSNPLTSLQLTSEQTGHWNCSDTSVLGDFDFENNESIDRNKGRAAYGRYADSEDSDSEDLRESEIKGSLEDKGTNISLKNSPECNFNSDSFESIELVIDTERGDHIECGGRNESKIIPYPPNRKRKRTSSSQSDYPTDKRMTRLRAKKLQLESPGKEDNHEEKTMTNKLEISSSADCDNTLLESMPSIASHTFSDLESPASPAAVDCATENVCQPKNIPLIPRDPVGNKPKALLFYLIKTAESGPKTRGPRNTLQQPEMKRLLLNIATYFKESLEIESSCSDFADVLKKITTDTTTIINAIISTFAQLKHDENVTVCRLLTVVKYLETKQANFIGRFLHVLEQRMFSVKEKNSSAEAHKFLKLYLKLLSLQANLGSSTTYVNPARLLIAKILYYYTTDMPSLVLEVVNQYPTVLPHREERSYDHSDPLITVIKHLLMCYKYNVEDEKKADRALLSKLRYEYHFQPFEPTKNQVLENLIEKLKAGKVQDLCYAFALFCRRSFKLLVIQDVLTEQLMPLALTYCDLCTHTEEYVERCETLIQCISLIVKQLESQTDISAYLLFFKLQLKNPRPCIQQAAVQAIIRLQRFGFKNVIEALHNYRPNYELTPMTRAMLRTFVENRRQYQSQRPFRQPKNT</sequence>
<organism evidence="3 4">
    <name type="scientific">Drosophila lebanonensis</name>
    <name type="common">Fruit fly</name>
    <name type="synonym">Scaptodrosophila lebanonensis</name>
    <dbReference type="NCBI Taxonomy" id="7225"/>
    <lineage>
        <taxon>Eukaryota</taxon>
        <taxon>Metazoa</taxon>
        <taxon>Ecdysozoa</taxon>
        <taxon>Arthropoda</taxon>
        <taxon>Hexapoda</taxon>
        <taxon>Insecta</taxon>
        <taxon>Pterygota</taxon>
        <taxon>Neoptera</taxon>
        <taxon>Endopterygota</taxon>
        <taxon>Diptera</taxon>
        <taxon>Brachycera</taxon>
        <taxon>Muscomorpha</taxon>
        <taxon>Ephydroidea</taxon>
        <taxon>Drosophilidae</taxon>
        <taxon>Scaptodrosophila</taxon>
    </lineage>
</organism>
<feature type="compositionally biased region" description="Polar residues" evidence="2">
    <location>
        <begin position="195"/>
        <end position="208"/>
    </location>
</feature>
<evidence type="ECO:0000256" key="2">
    <source>
        <dbReference type="SAM" id="MobiDB-lite"/>
    </source>
</evidence>
<keyword evidence="3" id="KW-1185">Reference proteome</keyword>
<gene>
    <name evidence="4" type="primary">LOC115619948</name>
</gene>
<dbReference type="CTD" id="23379"/>
<evidence type="ECO:0000313" key="4">
    <source>
        <dbReference type="RefSeq" id="XP_030368837.1"/>
    </source>
</evidence>
<proteinExistence type="predicted"/>
<protein>
    <submittedName>
        <fullName evidence="4">Little elongation complex subunit 1</fullName>
    </submittedName>
</protein>
<accession>A0A6J2T1Q5</accession>
<feature type="compositionally biased region" description="Basic and acidic residues" evidence="2">
    <location>
        <begin position="824"/>
        <end position="835"/>
    </location>
</feature>
<feature type="compositionally biased region" description="Basic and acidic residues" evidence="2">
    <location>
        <begin position="728"/>
        <end position="743"/>
    </location>
</feature>
<dbReference type="RefSeq" id="XP_030368837.1">
    <property type="nucleotide sequence ID" value="XM_030512977.1"/>
</dbReference>
<feature type="region of interest" description="Disordered" evidence="2">
    <location>
        <begin position="181"/>
        <end position="216"/>
    </location>
</feature>
<evidence type="ECO:0000313" key="3">
    <source>
        <dbReference type="Proteomes" id="UP000504634"/>
    </source>
</evidence>
<feature type="region of interest" description="Disordered" evidence="2">
    <location>
        <begin position="717"/>
        <end position="752"/>
    </location>
</feature>